<dbReference type="InterPro" id="IPR050382">
    <property type="entry name" value="MFS_Na/Anion_cotransporter"/>
</dbReference>
<keyword evidence="4" id="KW-0472">Membrane</keyword>
<sequence>MDSKQGVTYPAINTLIGQWAPKLERSRFSAFIYTGSNIGTVFTSAISGILCDSEYLGGWPSVFYVFGKDFK</sequence>
<dbReference type="EMBL" id="BMAW01117050">
    <property type="protein sequence ID" value="GFT73287.1"/>
    <property type="molecule type" value="Genomic_DNA"/>
</dbReference>
<evidence type="ECO:0000256" key="4">
    <source>
        <dbReference type="ARBA" id="ARBA00023136"/>
    </source>
</evidence>
<dbReference type="GO" id="GO:0022857">
    <property type="term" value="F:transmembrane transporter activity"/>
    <property type="evidence" value="ECO:0007669"/>
    <property type="project" value="InterPro"/>
</dbReference>
<keyword evidence="3" id="KW-1133">Transmembrane helix</keyword>
<dbReference type="AlphaFoldDB" id="A0A8X6PKD7"/>
<name>A0A8X6PKD7_NEPPI</name>
<dbReference type="SUPFAM" id="SSF103473">
    <property type="entry name" value="MFS general substrate transporter"/>
    <property type="match status" value="1"/>
</dbReference>
<dbReference type="GO" id="GO:0006820">
    <property type="term" value="P:monoatomic anion transport"/>
    <property type="evidence" value="ECO:0007669"/>
    <property type="project" value="TreeGrafter"/>
</dbReference>
<keyword evidence="2" id="KW-0812">Transmembrane</keyword>
<comment type="subcellular location">
    <subcellularLocation>
        <location evidence="1">Membrane</location>
        <topology evidence="1">Multi-pass membrane protein</topology>
    </subcellularLocation>
</comment>
<dbReference type="PANTHER" id="PTHR11662:SF399">
    <property type="entry name" value="FI19708P1-RELATED"/>
    <property type="match status" value="1"/>
</dbReference>
<evidence type="ECO:0000313" key="7">
    <source>
        <dbReference type="Proteomes" id="UP000887013"/>
    </source>
</evidence>
<dbReference type="Gene3D" id="1.20.1250.20">
    <property type="entry name" value="MFS general substrate transporter like domains"/>
    <property type="match status" value="1"/>
</dbReference>
<evidence type="ECO:0000259" key="5">
    <source>
        <dbReference type="PROSITE" id="PS50850"/>
    </source>
</evidence>
<dbReference type="Proteomes" id="UP000887013">
    <property type="component" value="Unassembled WGS sequence"/>
</dbReference>
<feature type="domain" description="Major facilitator superfamily (MFS) profile" evidence="5">
    <location>
        <begin position="1"/>
        <end position="71"/>
    </location>
</feature>
<dbReference type="Pfam" id="PF07690">
    <property type="entry name" value="MFS_1"/>
    <property type="match status" value="1"/>
</dbReference>
<proteinExistence type="predicted"/>
<keyword evidence="7" id="KW-1185">Reference proteome</keyword>
<dbReference type="PROSITE" id="PS50850">
    <property type="entry name" value="MFS"/>
    <property type="match status" value="1"/>
</dbReference>
<evidence type="ECO:0000313" key="6">
    <source>
        <dbReference type="EMBL" id="GFT73287.1"/>
    </source>
</evidence>
<dbReference type="InterPro" id="IPR020846">
    <property type="entry name" value="MFS_dom"/>
</dbReference>
<evidence type="ECO:0000256" key="2">
    <source>
        <dbReference type="ARBA" id="ARBA00022692"/>
    </source>
</evidence>
<evidence type="ECO:0000256" key="1">
    <source>
        <dbReference type="ARBA" id="ARBA00004141"/>
    </source>
</evidence>
<dbReference type="InterPro" id="IPR036259">
    <property type="entry name" value="MFS_trans_sf"/>
</dbReference>
<dbReference type="GO" id="GO:0016020">
    <property type="term" value="C:membrane"/>
    <property type="evidence" value="ECO:0007669"/>
    <property type="project" value="UniProtKB-SubCell"/>
</dbReference>
<organism evidence="6 7">
    <name type="scientific">Nephila pilipes</name>
    <name type="common">Giant wood spider</name>
    <name type="synonym">Nephila maculata</name>
    <dbReference type="NCBI Taxonomy" id="299642"/>
    <lineage>
        <taxon>Eukaryota</taxon>
        <taxon>Metazoa</taxon>
        <taxon>Ecdysozoa</taxon>
        <taxon>Arthropoda</taxon>
        <taxon>Chelicerata</taxon>
        <taxon>Arachnida</taxon>
        <taxon>Araneae</taxon>
        <taxon>Araneomorphae</taxon>
        <taxon>Entelegynae</taxon>
        <taxon>Araneoidea</taxon>
        <taxon>Nephilidae</taxon>
        <taxon>Nephila</taxon>
    </lineage>
</organism>
<comment type="caution">
    <text evidence="6">The sequence shown here is derived from an EMBL/GenBank/DDBJ whole genome shotgun (WGS) entry which is preliminary data.</text>
</comment>
<reference evidence="6" key="1">
    <citation type="submission" date="2020-08" db="EMBL/GenBank/DDBJ databases">
        <title>Multicomponent nature underlies the extraordinary mechanical properties of spider dragline silk.</title>
        <authorList>
            <person name="Kono N."/>
            <person name="Nakamura H."/>
            <person name="Mori M."/>
            <person name="Yoshida Y."/>
            <person name="Ohtoshi R."/>
            <person name="Malay A.D."/>
            <person name="Moran D.A.P."/>
            <person name="Tomita M."/>
            <person name="Numata K."/>
            <person name="Arakawa K."/>
        </authorList>
    </citation>
    <scope>NUCLEOTIDE SEQUENCE</scope>
</reference>
<accession>A0A8X6PKD7</accession>
<protein>
    <submittedName>
        <fullName evidence="6">Sialin</fullName>
    </submittedName>
</protein>
<dbReference type="OrthoDB" id="10068077at2759"/>
<dbReference type="InterPro" id="IPR011701">
    <property type="entry name" value="MFS"/>
</dbReference>
<dbReference type="PANTHER" id="PTHR11662">
    <property type="entry name" value="SOLUTE CARRIER FAMILY 17"/>
    <property type="match status" value="1"/>
</dbReference>
<gene>
    <name evidence="6" type="primary">SLC17A5_13</name>
    <name evidence="6" type="ORF">NPIL_670621</name>
</gene>
<evidence type="ECO:0000256" key="3">
    <source>
        <dbReference type="ARBA" id="ARBA00022989"/>
    </source>
</evidence>